<dbReference type="GO" id="GO:0032580">
    <property type="term" value="C:Golgi cisterna membrane"/>
    <property type="evidence" value="ECO:0007669"/>
    <property type="project" value="UniProtKB-SubCell"/>
</dbReference>
<keyword evidence="9" id="KW-0333">Golgi apparatus</keyword>
<keyword evidence="5" id="KW-0808">Transferase</keyword>
<feature type="region of interest" description="Disordered" evidence="19">
    <location>
        <begin position="136"/>
        <end position="164"/>
    </location>
</feature>
<evidence type="ECO:0000256" key="18">
    <source>
        <dbReference type="ARBA" id="ARBA00060076"/>
    </source>
</evidence>
<dbReference type="Proteomes" id="UP001059041">
    <property type="component" value="Linkage Group LG6"/>
</dbReference>
<protein>
    <recommendedName>
        <fullName evidence="3">Beta-galactoside alpha-2,6-sialyltransferase 2</fullName>
        <ecNumber evidence="17">2.4.3.1</ecNumber>
    </recommendedName>
    <alternativeName>
        <fullName evidence="14">CMP-N-acetylneuraminate-beta-galactosamide-alpha-2,6-sialyltransferase 2</fullName>
    </alternativeName>
    <alternativeName>
        <fullName evidence="13">ST6Gal II</fullName>
    </alternativeName>
    <alternativeName>
        <fullName evidence="15">Sialyltransferase 2</fullName>
    </alternativeName>
</protein>
<feature type="compositionally biased region" description="Acidic residues" evidence="19">
    <location>
        <begin position="144"/>
        <end position="159"/>
    </location>
</feature>
<name>A0A9W8C743_TRIRA</name>
<evidence type="ECO:0000256" key="10">
    <source>
        <dbReference type="ARBA" id="ARBA00023136"/>
    </source>
</evidence>
<evidence type="ECO:0000256" key="20">
    <source>
        <dbReference type="SAM" id="Phobius"/>
    </source>
</evidence>
<keyword evidence="11" id="KW-1015">Disulfide bond</keyword>
<accession>A0A9W8C743</accession>
<feature type="non-terminal residue" evidence="21">
    <location>
        <position position="504"/>
    </location>
</feature>
<dbReference type="EMBL" id="JAFHDT010000006">
    <property type="protein sequence ID" value="KAI7809008.1"/>
    <property type="molecule type" value="Genomic_DNA"/>
</dbReference>
<dbReference type="AlphaFoldDB" id="A0A9W8C743"/>
<evidence type="ECO:0000256" key="16">
    <source>
        <dbReference type="ARBA" id="ARBA00034249"/>
    </source>
</evidence>
<comment type="caution">
    <text evidence="21">The sequence shown here is derived from an EMBL/GenBank/DDBJ whole genome shotgun (WGS) entry which is preliminary data.</text>
</comment>
<evidence type="ECO:0000256" key="3">
    <source>
        <dbReference type="ARBA" id="ARBA00020782"/>
    </source>
</evidence>
<evidence type="ECO:0000256" key="4">
    <source>
        <dbReference type="ARBA" id="ARBA00022676"/>
    </source>
</evidence>
<sequence>KSSLKQWWRIALGLMLAWVLLFLALLSYFMESRVDEPRSAAALSYTDTRRLTSLQGNPRTIMASHLGLSTPSGSSKTRQGQSREEDPSIEPQPSPLSQEAYPYPDPQSLAAWSAFGTQDVGSRSAAVSRNRERLEYSQYSHLQDEDEEEEEVVGGEEDEEVRRRTMKRASIRSDPDDNYVPKSNSVVHSLWRGSLSVGMLSPRLQKAVKDYLNNNKHGVAYTGHRRVRQSGQQVLCELKRRGKVRTLDGFEMPFSTLDWDKIVPALPLNELFGGGFKTCAVVTSAGAMLHSGLGKEIDSHDAVLRFNTAPTDDYERDVGNKTTIRIINSQILANPKHQFNTSSLYKNVTLVAWDPAPYTLDLDKWYSNPDYNLFKPYEEHRTHFPAQPFYILHPKYIWQLWDVIQGNNLEDIQPNPPSSGFIGILMMMSLCEEVHVYEYIPSLRQTDLCHYHERYYDAACTLGAYHPLLYEKMLIQRMNAGSETDLKKKGKATLLGFKKIHCEP</sequence>
<evidence type="ECO:0000256" key="11">
    <source>
        <dbReference type="ARBA" id="ARBA00023157"/>
    </source>
</evidence>
<evidence type="ECO:0000256" key="6">
    <source>
        <dbReference type="ARBA" id="ARBA00022692"/>
    </source>
</evidence>
<dbReference type="EC" id="2.4.3.1" evidence="17"/>
<keyword evidence="4" id="KW-0328">Glycosyltransferase</keyword>
<reference evidence="21" key="1">
    <citation type="submission" date="2021-02" db="EMBL/GenBank/DDBJ databases">
        <title>Comparative genomics reveals that relaxation of natural selection precedes convergent phenotypic evolution of cavefish.</title>
        <authorList>
            <person name="Peng Z."/>
        </authorList>
    </citation>
    <scope>NUCLEOTIDE SEQUENCE</scope>
    <source>
        <tissue evidence="21">Muscle</tissue>
    </source>
</reference>
<evidence type="ECO:0000313" key="22">
    <source>
        <dbReference type="Proteomes" id="UP001059041"/>
    </source>
</evidence>
<evidence type="ECO:0000256" key="9">
    <source>
        <dbReference type="ARBA" id="ARBA00023034"/>
    </source>
</evidence>
<keyword evidence="6 20" id="KW-0812">Transmembrane</keyword>
<dbReference type="InterPro" id="IPR038578">
    <property type="entry name" value="GT29-like_sf"/>
</dbReference>
<evidence type="ECO:0000256" key="8">
    <source>
        <dbReference type="ARBA" id="ARBA00022989"/>
    </source>
</evidence>
<keyword evidence="10 20" id="KW-0472">Membrane</keyword>
<feature type="transmembrane region" description="Helical" evidence="20">
    <location>
        <begin position="7"/>
        <end position="30"/>
    </location>
</feature>
<evidence type="ECO:0000256" key="15">
    <source>
        <dbReference type="ARBA" id="ARBA00032076"/>
    </source>
</evidence>
<comment type="similarity">
    <text evidence="2">Belongs to the glycosyltransferase 29 family.</text>
</comment>
<keyword evidence="22" id="KW-1185">Reference proteome</keyword>
<dbReference type="GO" id="GO:0003835">
    <property type="term" value="F:beta-galactoside alpha-2,6-sialyltransferase activity"/>
    <property type="evidence" value="ECO:0007669"/>
    <property type="project" value="UniProtKB-EC"/>
</dbReference>
<feature type="region of interest" description="Disordered" evidence="19">
    <location>
        <begin position="63"/>
        <end position="103"/>
    </location>
</feature>
<dbReference type="InterPro" id="IPR001675">
    <property type="entry name" value="Glyco_trans_29"/>
</dbReference>
<dbReference type="PANTHER" id="PTHR46059:SF3">
    <property type="entry name" value="BETA-GALACTOSIDE ALPHA-2,6-SIALYLTRANSFERASE 2"/>
    <property type="match status" value="1"/>
</dbReference>
<dbReference type="FunFam" id="3.90.1480.20:FF:000010">
    <property type="entry name" value="ST6 beta-galactoside alpha-2,6-sialyltransferase 2"/>
    <property type="match status" value="1"/>
</dbReference>
<evidence type="ECO:0000256" key="13">
    <source>
        <dbReference type="ARBA" id="ARBA00030410"/>
    </source>
</evidence>
<evidence type="ECO:0000256" key="5">
    <source>
        <dbReference type="ARBA" id="ARBA00022679"/>
    </source>
</evidence>
<dbReference type="GO" id="GO:0097503">
    <property type="term" value="P:sialylation"/>
    <property type="evidence" value="ECO:0007669"/>
    <property type="project" value="TreeGrafter"/>
</dbReference>
<keyword evidence="8 20" id="KW-1133">Transmembrane helix</keyword>
<evidence type="ECO:0000256" key="12">
    <source>
        <dbReference type="ARBA" id="ARBA00023180"/>
    </source>
</evidence>
<comment type="subcellular location">
    <subcellularLocation>
        <location evidence="1">Golgi apparatus</location>
        <location evidence="1">Golgi stack membrane</location>
        <topology evidence="1">Single-pass type II membrane protein</topology>
    </subcellularLocation>
</comment>
<comment type="function">
    <text evidence="18">Transfers sialic acid from the donor of substrate CMP-sialic acid to galactose containing acceptor substrates.</text>
</comment>
<evidence type="ECO:0000256" key="17">
    <source>
        <dbReference type="ARBA" id="ARBA00034329"/>
    </source>
</evidence>
<keyword evidence="12" id="KW-0325">Glycoprotein</keyword>
<dbReference type="Gene3D" id="3.90.1480.20">
    <property type="entry name" value="Glycosyl transferase family 29"/>
    <property type="match status" value="1"/>
</dbReference>
<comment type="catalytic activity">
    <reaction evidence="16">
        <text>a beta-D-galactoside + CMP-N-acetyl-beta-neuraminate = an N-acetyl-alpha-neuraminyl-(2-&gt;6)-beta-D-galactosyl derivative + CMP + H(+)</text>
        <dbReference type="Rhea" id="RHEA:52104"/>
        <dbReference type="ChEBI" id="CHEBI:15378"/>
        <dbReference type="ChEBI" id="CHEBI:28034"/>
        <dbReference type="ChEBI" id="CHEBI:57812"/>
        <dbReference type="ChEBI" id="CHEBI:60377"/>
        <dbReference type="ChEBI" id="CHEBI:136398"/>
        <dbReference type="EC" id="2.4.3.1"/>
    </reaction>
</comment>
<dbReference type="Pfam" id="PF00777">
    <property type="entry name" value="Glyco_transf_29"/>
    <property type="match status" value="1"/>
</dbReference>
<feature type="compositionally biased region" description="Polar residues" evidence="19">
    <location>
        <begin position="67"/>
        <end position="80"/>
    </location>
</feature>
<evidence type="ECO:0000256" key="1">
    <source>
        <dbReference type="ARBA" id="ARBA00004447"/>
    </source>
</evidence>
<dbReference type="PANTHER" id="PTHR46059">
    <property type="entry name" value="BETA-GALACTOSIDE ALPHA-2,6-SIALYLTRANSFERASE"/>
    <property type="match status" value="1"/>
</dbReference>
<evidence type="ECO:0000313" key="21">
    <source>
        <dbReference type="EMBL" id="KAI7809008.1"/>
    </source>
</evidence>
<evidence type="ECO:0000256" key="2">
    <source>
        <dbReference type="ARBA" id="ARBA00006003"/>
    </source>
</evidence>
<evidence type="ECO:0000256" key="7">
    <source>
        <dbReference type="ARBA" id="ARBA00022968"/>
    </source>
</evidence>
<evidence type="ECO:0000256" key="19">
    <source>
        <dbReference type="SAM" id="MobiDB-lite"/>
    </source>
</evidence>
<gene>
    <name evidence="21" type="ORF">IRJ41_024950</name>
</gene>
<proteinExistence type="inferred from homology"/>
<keyword evidence="7" id="KW-0735">Signal-anchor</keyword>
<evidence type="ECO:0000256" key="14">
    <source>
        <dbReference type="ARBA" id="ARBA00030509"/>
    </source>
</evidence>
<organism evidence="21 22">
    <name type="scientific">Triplophysa rosa</name>
    <name type="common">Cave loach</name>
    <dbReference type="NCBI Taxonomy" id="992332"/>
    <lineage>
        <taxon>Eukaryota</taxon>
        <taxon>Metazoa</taxon>
        <taxon>Chordata</taxon>
        <taxon>Craniata</taxon>
        <taxon>Vertebrata</taxon>
        <taxon>Euteleostomi</taxon>
        <taxon>Actinopterygii</taxon>
        <taxon>Neopterygii</taxon>
        <taxon>Teleostei</taxon>
        <taxon>Ostariophysi</taxon>
        <taxon>Cypriniformes</taxon>
        <taxon>Nemacheilidae</taxon>
        <taxon>Triplophysa</taxon>
    </lineage>
</organism>